<organism evidence="4">
    <name type="scientific">Gongylonema pulchrum</name>
    <dbReference type="NCBI Taxonomy" id="637853"/>
    <lineage>
        <taxon>Eukaryota</taxon>
        <taxon>Metazoa</taxon>
        <taxon>Ecdysozoa</taxon>
        <taxon>Nematoda</taxon>
        <taxon>Chromadorea</taxon>
        <taxon>Rhabditida</taxon>
        <taxon>Spirurina</taxon>
        <taxon>Spiruromorpha</taxon>
        <taxon>Spiruroidea</taxon>
        <taxon>Gongylonematidae</taxon>
        <taxon>Gongylonema</taxon>
    </lineage>
</organism>
<sequence length="34" mass="3874">MAPAVENVVVRHDDRQQPLQGPPEKPQYRLGFSN</sequence>
<accession>A0A183DAV2</accession>
<feature type="region of interest" description="Disordered" evidence="1">
    <location>
        <begin position="1"/>
        <end position="34"/>
    </location>
</feature>
<keyword evidence="3" id="KW-1185">Reference proteome</keyword>
<reference evidence="2 3" key="2">
    <citation type="submission" date="2018-11" db="EMBL/GenBank/DDBJ databases">
        <authorList>
            <consortium name="Pathogen Informatics"/>
        </authorList>
    </citation>
    <scope>NUCLEOTIDE SEQUENCE [LARGE SCALE GENOMIC DNA]</scope>
</reference>
<evidence type="ECO:0000256" key="1">
    <source>
        <dbReference type="SAM" id="MobiDB-lite"/>
    </source>
</evidence>
<evidence type="ECO:0000313" key="2">
    <source>
        <dbReference type="EMBL" id="VDK52372.1"/>
    </source>
</evidence>
<evidence type="ECO:0000313" key="4">
    <source>
        <dbReference type="WBParaSite" id="GPUH_0000585101-mRNA-1"/>
    </source>
</evidence>
<gene>
    <name evidence="2" type="ORF">GPUH_LOCUS5845</name>
</gene>
<protein>
    <submittedName>
        <fullName evidence="2 4">Uncharacterized protein</fullName>
    </submittedName>
</protein>
<dbReference type="AlphaFoldDB" id="A0A183DAV2"/>
<dbReference type="Proteomes" id="UP000271098">
    <property type="component" value="Unassembled WGS sequence"/>
</dbReference>
<dbReference type="WBParaSite" id="GPUH_0000585101-mRNA-1">
    <property type="protein sequence ID" value="GPUH_0000585101-mRNA-1"/>
    <property type="gene ID" value="GPUH_0000585101"/>
</dbReference>
<dbReference type="EMBL" id="UYRT01012849">
    <property type="protein sequence ID" value="VDK52372.1"/>
    <property type="molecule type" value="Genomic_DNA"/>
</dbReference>
<reference evidence="4" key="1">
    <citation type="submission" date="2016-06" db="UniProtKB">
        <authorList>
            <consortium name="WormBaseParasite"/>
        </authorList>
    </citation>
    <scope>IDENTIFICATION</scope>
</reference>
<proteinExistence type="predicted"/>
<evidence type="ECO:0000313" key="3">
    <source>
        <dbReference type="Proteomes" id="UP000271098"/>
    </source>
</evidence>
<name>A0A183DAV2_9BILA</name>